<evidence type="ECO:0000259" key="1">
    <source>
        <dbReference type="Pfam" id="PF14129"/>
    </source>
</evidence>
<comment type="caution">
    <text evidence="2">The sequence shown here is derived from an EMBL/GenBank/DDBJ whole genome shotgun (WGS) entry which is preliminary data.</text>
</comment>
<keyword evidence="3" id="KW-1185">Reference proteome</keyword>
<dbReference type="RefSeq" id="WP_377176900.1">
    <property type="nucleotide sequence ID" value="NZ_JBHTMY010000002.1"/>
</dbReference>
<gene>
    <name evidence="2" type="ORF">ACFQ39_05065</name>
</gene>
<accession>A0ABW3XZH0</accession>
<sequence>MKINPLTFLLFVLILACQGKTHIPKPENLIPPEKMENLLYDMYVANGAVSAENKNGDKNIKYMSFISLKYQIDSVQFAISNEYYTSQVDEYRRILENVKKRLEEDRELVRFEMDSIRGEDESVPEFEDDYE</sequence>
<dbReference type="Pfam" id="PF14129">
    <property type="entry name" value="DUF4296"/>
    <property type="match status" value="1"/>
</dbReference>
<name>A0ABW3XZH0_9FLAO</name>
<proteinExistence type="predicted"/>
<feature type="domain" description="DUF4296" evidence="1">
    <location>
        <begin position="26"/>
        <end position="106"/>
    </location>
</feature>
<evidence type="ECO:0000313" key="3">
    <source>
        <dbReference type="Proteomes" id="UP001597201"/>
    </source>
</evidence>
<dbReference type="Proteomes" id="UP001597201">
    <property type="component" value="Unassembled WGS sequence"/>
</dbReference>
<protein>
    <submittedName>
        <fullName evidence="2">DUF4296 domain-containing protein</fullName>
    </submittedName>
</protein>
<organism evidence="2 3">
    <name type="scientific">Namhaeicola litoreus</name>
    <dbReference type="NCBI Taxonomy" id="1052145"/>
    <lineage>
        <taxon>Bacteria</taxon>
        <taxon>Pseudomonadati</taxon>
        <taxon>Bacteroidota</taxon>
        <taxon>Flavobacteriia</taxon>
        <taxon>Flavobacteriales</taxon>
        <taxon>Flavobacteriaceae</taxon>
        <taxon>Namhaeicola</taxon>
    </lineage>
</organism>
<reference evidence="3" key="1">
    <citation type="journal article" date="2019" name="Int. J. Syst. Evol. Microbiol.">
        <title>The Global Catalogue of Microorganisms (GCM) 10K type strain sequencing project: providing services to taxonomists for standard genome sequencing and annotation.</title>
        <authorList>
            <consortium name="The Broad Institute Genomics Platform"/>
            <consortium name="The Broad Institute Genome Sequencing Center for Infectious Disease"/>
            <person name="Wu L."/>
            <person name="Ma J."/>
        </authorList>
    </citation>
    <scope>NUCLEOTIDE SEQUENCE [LARGE SCALE GENOMIC DNA]</scope>
    <source>
        <strain evidence="3">CCUG 61485</strain>
    </source>
</reference>
<dbReference type="PROSITE" id="PS51257">
    <property type="entry name" value="PROKAR_LIPOPROTEIN"/>
    <property type="match status" value="1"/>
</dbReference>
<dbReference type="InterPro" id="IPR025381">
    <property type="entry name" value="DUF4296"/>
</dbReference>
<dbReference type="EMBL" id="JBHTMY010000002">
    <property type="protein sequence ID" value="MFD1314976.1"/>
    <property type="molecule type" value="Genomic_DNA"/>
</dbReference>
<evidence type="ECO:0000313" key="2">
    <source>
        <dbReference type="EMBL" id="MFD1314976.1"/>
    </source>
</evidence>